<proteinExistence type="inferred from homology"/>
<dbReference type="AlphaFoldDB" id="A0A317JQ39"/>
<protein>
    <recommendedName>
        <fullName evidence="4">Glycosyltransferase 2-like domain-containing protein</fullName>
    </recommendedName>
</protein>
<name>A0A317JQ39_9BACT</name>
<dbReference type="Proteomes" id="UP000246104">
    <property type="component" value="Unassembled WGS sequence"/>
</dbReference>
<evidence type="ECO:0000256" key="3">
    <source>
        <dbReference type="ARBA" id="ARBA00022679"/>
    </source>
</evidence>
<accession>A0A317JQ39</accession>
<evidence type="ECO:0000256" key="1">
    <source>
        <dbReference type="ARBA" id="ARBA00006739"/>
    </source>
</evidence>
<evidence type="ECO:0000313" key="6">
    <source>
        <dbReference type="Proteomes" id="UP000246104"/>
    </source>
</evidence>
<comment type="caution">
    <text evidence="5">The sequence shown here is derived from an EMBL/GenBank/DDBJ whole genome shotgun (WGS) entry which is preliminary data.</text>
</comment>
<evidence type="ECO:0000313" key="5">
    <source>
        <dbReference type="EMBL" id="PWU24044.1"/>
    </source>
</evidence>
<dbReference type="InterPro" id="IPR029044">
    <property type="entry name" value="Nucleotide-diphossugar_trans"/>
</dbReference>
<gene>
    <name evidence="5" type="ORF">C5B42_00810</name>
</gene>
<evidence type="ECO:0000256" key="2">
    <source>
        <dbReference type="ARBA" id="ARBA00022676"/>
    </source>
</evidence>
<dbReference type="Gene3D" id="3.90.550.10">
    <property type="entry name" value="Spore Coat Polysaccharide Biosynthesis Protein SpsA, Chain A"/>
    <property type="match status" value="1"/>
</dbReference>
<feature type="domain" description="Glycosyltransferase 2-like" evidence="4">
    <location>
        <begin position="6"/>
        <end position="160"/>
    </location>
</feature>
<evidence type="ECO:0000259" key="4">
    <source>
        <dbReference type="Pfam" id="PF00535"/>
    </source>
</evidence>
<dbReference type="SUPFAM" id="SSF53448">
    <property type="entry name" value="Nucleotide-diphospho-sugar transferases"/>
    <property type="match status" value="1"/>
</dbReference>
<dbReference type="EMBL" id="PSRQ01000014">
    <property type="protein sequence ID" value="PWU24044.1"/>
    <property type="molecule type" value="Genomic_DNA"/>
</dbReference>
<dbReference type="InterPro" id="IPR001173">
    <property type="entry name" value="Glyco_trans_2-like"/>
</dbReference>
<keyword evidence="3" id="KW-0808">Transferase</keyword>
<reference evidence="5 6" key="1">
    <citation type="submission" date="2018-02" db="EMBL/GenBank/DDBJ databases">
        <title>Genomic Reconstructions from Amazon Rainforest and Pasture Soil Reveal Novel Insights into the Physiology of Candidate Phyla in Tropical Sites.</title>
        <authorList>
            <person name="Kroeger M.E."/>
            <person name="Delmont T."/>
            <person name="Eren A.M."/>
            <person name="Guo J."/>
            <person name="Meyer K.M."/>
            <person name="Khan K."/>
            <person name="Rodrigues J.L.M."/>
            <person name="Bohannan B.J.M."/>
            <person name="Tringe S."/>
            <person name="Borges C.D."/>
            <person name="Tiedje J."/>
            <person name="Tsai S.M."/>
            <person name="Nusslein K."/>
        </authorList>
    </citation>
    <scope>NUCLEOTIDE SEQUENCE [LARGE SCALE GENOMIC DNA]</scope>
    <source>
        <strain evidence="5">Amazon FNV 2010 28 9</strain>
    </source>
</reference>
<keyword evidence="2" id="KW-0328">Glycosyltransferase</keyword>
<sequence>MSSVGIVLLNYNSTQFTHECVKSLWSTKDKKDEYHIVVWDNASKVIPTQKEIGKATLVCSSTNDGFALGNNKAAQALLQKEKIDYLLFLNNDTRVTRGMVRVLIERFEKEKNCGCVVPKIYFERGHEYWRKDYSSDEQGNVIWYAGGEIDWDSIIAFHRGVDEVDRGQFETSTETEFAAGTALLTTPSIWKKLHGFDPQYFLYYEDVDLSLRLKVKKKKICYEPKATLFHINAGSSEGSGSQLHVYYQTRNRLRLGFSYARMRTKLALLKEAKNQYIHGSAMQRKGIVDALLGKWGKQL</sequence>
<dbReference type="PANTHER" id="PTHR43179:SF12">
    <property type="entry name" value="GALACTOFURANOSYLTRANSFERASE GLFT2"/>
    <property type="match status" value="1"/>
</dbReference>
<comment type="similarity">
    <text evidence="1">Belongs to the glycosyltransferase 2 family.</text>
</comment>
<dbReference type="GO" id="GO:0016757">
    <property type="term" value="F:glycosyltransferase activity"/>
    <property type="evidence" value="ECO:0007669"/>
    <property type="project" value="UniProtKB-KW"/>
</dbReference>
<dbReference type="PANTHER" id="PTHR43179">
    <property type="entry name" value="RHAMNOSYLTRANSFERASE WBBL"/>
    <property type="match status" value="1"/>
</dbReference>
<organism evidence="5 6">
    <name type="scientific">Candidatus Cerribacteria bacterium 'Amazon FNV 2010 28 9'</name>
    <dbReference type="NCBI Taxonomy" id="2081795"/>
    <lineage>
        <taxon>Bacteria</taxon>
        <taxon>Candidatus Cerribacteria</taxon>
    </lineage>
</organism>
<dbReference type="Pfam" id="PF00535">
    <property type="entry name" value="Glycos_transf_2"/>
    <property type="match status" value="1"/>
</dbReference>